<accession>A0ABU6NXE8</accession>
<dbReference type="GeneID" id="301139510"/>
<evidence type="ECO:0000256" key="8">
    <source>
        <dbReference type="ARBA" id="ARBA00032386"/>
    </source>
</evidence>
<keyword evidence="4 9" id="KW-0808">Transferase</keyword>
<gene>
    <name evidence="9" type="ORF">P9271_06235</name>
</gene>
<keyword evidence="10" id="KW-1185">Reference proteome</keyword>
<evidence type="ECO:0000256" key="7">
    <source>
        <dbReference type="ARBA" id="ARBA00022840"/>
    </source>
</evidence>
<evidence type="ECO:0000256" key="6">
    <source>
        <dbReference type="ARBA" id="ARBA00022777"/>
    </source>
</evidence>
<dbReference type="InterPro" id="IPR049874">
    <property type="entry name" value="ROK_cs"/>
</dbReference>
<organism evidence="9 10">
    <name type="scientific">Metabacillus fastidiosus</name>
    <dbReference type="NCBI Taxonomy" id="1458"/>
    <lineage>
        <taxon>Bacteria</taxon>
        <taxon>Bacillati</taxon>
        <taxon>Bacillota</taxon>
        <taxon>Bacilli</taxon>
        <taxon>Bacillales</taxon>
        <taxon>Bacillaceae</taxon>
        <taxon>Metabacillus</taxon>
    </lineage>
</organism>
<dbReference type="Pfam" id="PF00480">
    <property type="entry name" value="ROK"/>
    <property type="match status" value="1"/>
</dbReference>
<evidence type="ECO:0000256" key="3">
    <source>
        <dbReference type="ARBA" id="ARBA00014701"/>
    </source>
</evidence>
<keyword evidence="5" id="KW-0547">Nucleotide-binding</keyword>
<keyword evidence="6" id="KW-0418">Kinase</keyword>
<dbReference type="PANTHER" id="PTHR18964">
    <property type="entry name" value="ROK (REPRESSOR, ORF, KINASE) FAMILY"/>
    <property type="match status" value="1"/>
</dbReference>
<dbReference type="GO" id="GO:0004340">
    <property type="term" value="F:glucokinase activity"/>
    <property type="evidence" value="ECO:0007669"/>
    <property type="project" value="UniProtKB-EC"/>
</dbReference>
<dbReference type="InterPro" id="IPR004654">
    <property type="entry name" value="ROK_glcA"/>
</dbReference>
<dbReference type="PANTHER" id="PTHR18964:SF149">
    <property type="entry name" value="BIFUNCTIONAL UDP-N-ACETYLGLUCOSAMINE 2-EPIMERASE_N-ACETYLMANNOSAMINE KINASE"/>
    <property type="match status" value="1"/>
</dbReference>
<dbReference type="RefSeq" id="WP_066225137.1">
    <property type="nucleotide sequence ID" value="NZ_JARTFQ010000007.1"/>
</dbReference>
<dbReference type="InterPro" id="IPR043129">
    <property type="entry name" value="ATPase_NBD"/>
</dbReference>
<evidence type="ECO:0000256" key="2">
    <source>
        <dbReference type="ARBA" id="ARBA00012323"/>
    </source>
</evidence>
<dbReference type="Proteomes" id="UP001342826">
    <property type="component" value="Unassembled WGS sequence"/>
</dbReference>
<keyword evidence="7" id="KW-0067">ATP-binding</keyword>
<dbReference type="EMBL" id="JARTFS010000005">
    <property type="protein sequence ID" value="MED4400929.1"/>
    <property type="molecule type" value="Genomic_DNA"/>
</dbReference>
<name>A0ABU6NXE8_9BACI</name>
<comment type="similarity">
    <text evidence="1">Belongs to the ROK (NagC/XylR) family.</text>
</comment>
<evidence type="ECO:0000256" key="5">
    <source>
        <dbReference type="ARBA" id="ARBA00022741"/>
    </source>
</evidence>
<dbReference type="Gene3D" id="3.30.420.40">
    <property type="match status" value="2"/>
</dbReference>
<comment type="caution">
    <text evidence="9">The sequence shown here is derived from an EMBL/GenBank/DDBJ whole genome shotgun (WGS) entry which is preliminary data.</text>
</comment>
<dbReference type="InterPro" id="IPR000600">
    <property type="entry name" value="ROK"/>
</dbReference>
<dbReference type="PROSITE" id="PS01125">
    <property type="entry name" value="ROK"/>
    <property type="match status" value="1"/>
</dbReference>
<evidence type="ECO:0000313" key="10">
    <source>
        <dbReference type="Proteomes" id="UP001342826"/>
    </source>
</evidence>
<evidence type="ECO:0000313" key="9">
    <source>
        <dbReference type="EMBL" id="MED4400929.1"/>
    </source>
</evidence>
<dbReference type="SUPFAM" id="SSF53067">
    <property type="entry name" value="Actin-like ATPase domain"/>
    <property type="match status" value="1"/>
</dbReference>
<evidence type="ECO:0000256" key="1">
    <source>
        <dbReference type="ARBA" id="ARBA00006479"/>
    </source>
</evidence>
<protein>
    <recommendedName>
        <fullName evidence="3">Glucokinase</fullName>
        <ecNumber evidence="2">2.7.1.2</ecNumber>
    </recommendedName>
    <alternativeName>
        <fullName evidence="8">Glucose kinase</fullName>
    </alternativeName>
</protein>
<evidence type="ECO:0000256" key="4">
    <source>
        <dbReference type="ARBA" id="ARBA00022679"/>
    </source>
</evidence>
<proteinExistence type="inferred from homology"/>
<reference evidence="9 10" key="1">
    <citation type="submission" date="2023-03" db="EMBL/GenBank/DDBJ databases">
        <title>Bacillus Genome Sequencing.</title>
        <authorList>
            <person name="Dunlap C."/>
        </authorList>
    </citation>
    <scope>NUCLEOTIDE SEQUENCE [LARGE SCALE GENOMIC DNA]</scope>
    <source>
        <strain evidence="9 10">NRS-1717</strain>
    </source>
</reference>
<sequence>MDKKWFVGVDLGGTAIKMAFIDRDGNMITKWEIPTNKTEITTDIANSIKEKLYELRQPEAKLAAIGMGAPGPVNLTNGVVYEAVNLGWKDYPLKDELERKTGLPAVIDNDANLAALGEVWKGAGNGAKDVICITIGTGIGGGIIADGNLIHGINGAAGEIGHYTSIPVGGIHCNCGKTGCLETIASATGIARMANEGIKDTTEPTILNSIKGEITAEDVFNAAEKDDPFAVNIVNYITFHLGIALANTANSLNPGRIIIGGGVSKAGEILRKKVEENFVEYAFPRVAEQCEILLASLENDAGVIGAALIAKISDLD</sequence>
<dbReference type="NCBIfam" id="TIGR00744">
    <property type="entry name" value="ROK_glcA_fam"/>
    <property type="match status" value="1"/>
</dbReference>
<dbReference type="EC" id="2.7.1.2" evidence="2"/>